<accession>A0A0L6CWU8</accession>
<dbReference type="PATRIC" id="fig|74031.6.peg.1151"/>
<feature type="transmembrane region" description="Helical" evidence="1">
    <location>
        <begin position="206"/>
        <end position="226"/>
    </location>
</feature>
<dbReference type="AlphaFoldDB" id="A0A0L6CWU8"/>
<keyword evidence="1" id="KW-0812">Transmembrane</keyword>
<dbReference type="RefSeq" id="WP_050662055.1">
    <property type="nucleotide sequence ID" value="NZ_CP118494.1"/>
</dbReference>
<keyword evidence="1" id="KW-0472">Membrane</keyword>
<organism evidence="2 3">
    <name type="scientific">Roseovarius tolerans</name>
    <dbReference type="NCBI Taxonomy" id="74031"/>
    <lineage>
        <taxon>Bacteria</taxon>
        <taxon>Pseudomonadati</taxon>
        <taxon>Pseudomonadota</taxon>
        <taxon>Alphaproteobacteria</taxon>
        <taxon>Rhodobacterales</taxon>
        <taxon>Roseobacteraceae</taxon>
        <taxon>Roseovarius</taxon>
    </lineage>
</organism>
<dbReference type="OrthoDB" id="6369004at2"/>
<feature type="transmembrane region" description="Helical" evidence="1">
    <location>
        <begin position="20"/>
        <end position="42"/>
    </location>
</feature>
<feature type="transmembrane region" description="Helical" evidence="1">
    <location>
        <begin position="54"/>
        <end position="78"/>
    </location>
</feature>
<proteinExistence type="predicted"/>
<keyword evidence="1" id="KW-1133">Transmembrane helix</keyword>
<sequence>MDDSATPGHAPPVPPPVKIGLARTLVRLLLIGGLAVVLHRVFVWAESWILQSEYGWAMPGLLVAVLLIYALLIAIPFVPGVEIGLSVLAAGGPEIAPLVWLATATGLTLAYMVGCFVPLKWLHRFLLDLHLTGAADMIARFEAVPPVERAAFVHSFLPARYCGWIVKYRYVNLAVLINVPGNSVIGGGGGIALISGLSGVFRFPPTVLTIVIATAPVPLAIWLFGWQMPWL</sequence>
<evidence type="ECO:0008006" key="4">
    <source>
        <dbReference type="Google" id="ProtNLM"/>
    </source>
</evidence>
<gene>
    <name evidence="2" type="ORF">ROTO_11260</name>
</gene>
<protein>
    <recommendedName>
        <fullName evidence="4">SNARE associated Golgi protein</fullName>
    </recommendedName>
</protein>
<dbReference type="Proteomes" id="UP000037046">
    <property type="component" value="Unassembled WGS sequence"/>
</dbReference>
<feature type="transmembrane region" description="Helical" evidence="1">
    <location>
        <begin position="170"/>
        <end position="194"/>
    </location>
</feature>
<evidence type="ECO:0000313" key="2">
    <source>
        <dbReference type="EMBL" id="KNX42252.1"/>
    </source>
</evidence>
<evidence type="ECO:0000256" key="1">
    <source>
        <dbReference type="SAM" id="Phobius"/>
    </source>
</evidence>
<evidence type="ECO:0000313" key="3">
    <source>
        <dbReference type="Proteomes" id="UP000037046"/>
    </source>
</evidence>
<feature type="transmembrane region" description="Helical" evidence="1">
    <location>
        <begin position="98"/>
        <end position="119"/>
    </location>
</feature>
<comment type="caution">
    <text evidence="2">The sequence shown here is derived from an EMBL/GenBank/DDBJ whole genome shotgun (WGS) entry which is preliminary data.</text>
</comment>
<keyword evidence="3" id="KW-1185">Reference proteome</keyword>
<reference evidence="3" key="1">
    <citation type="submission" date="2015-07" db="EMBL/GenBank/DDBJ databases">
        <title>Draft Genome Sequence of Roseovarius tolerans EL-164, a producer of N-Acylated Alanine Methyl Esters (NAMEs).</title>
        <authorList>
            <person name="Voget S."/>
            <person name="Bruns H."/>
            <person name="Wagner-Doebler I."/>
            <person name="Schulz S."/>
            <person name="Daniel R."/>
        </authorList>
    </citation>
    <scope>NUCLEOTIDE SEQUENCE [LARGE SCALE GENOMIC DNA]</scope>
    <source>
        <strain evidence="3">EL-164</strain>
    </source>
</reference>
<name>A0A0L6CWU8_9RHOB</name>
<dbReference type="EMBL" id="LGVV01000010">
    <property type="protein sequence ID" value="KNX42252.1"/>
    <property type="molecule type" value="Genomic_DNA"/>
</dbReference>